<dbReference type="GO" id="GO:0005886">
    <property type="term" value="C:plasma membrane"/>
    <property type="evidence" value="ECO:0007669"/>
    <property type="project" value="UniProtKB-SubCell"/>
</dbReference>
<dbReference type="NCBIfam" id="TIGR01845">
    <property type="entry name" value="outer_NodT"/>
    <property type="match status" value="1"/>
</dbReference>
<dbReference type="OrthoDB" id="7181739at2"/>
<evidence type="ECO:0000256" key="2">
    <source>
        <dbReference type="RuleBase" id="RU362097"/>
    </source>
</evidence>
<dbReference type="PANTHER" id="PTHR30203">
    <property type="entry name" value="OUTER MEMBRANE CATION EFFLUX PROTEIN"/>
    <property type="match status" value="1"/>
</dbReference>
<dbReference type="GO" id="GO:0015562">
    <property type="term" value="F:efflux transmembrane transporter activity"/>
    <property type="evidence" value="ECO:0007669"/>
    <property type="project" value="InterPro"/>
</dbReference>
<dbReference type="EMBL" id="SAUX01000015">
    <property type="protein sequence ID" value="RWR28435.1"/>
    <property type="molecule type" value="Genomic_DNA"/>
</dbReference>
<comment type="caution">
    <text evidence="3">The sequence shown here is derived from an EMBL/GenBank/DDBJ whole genome shotgun (WGS) entry which is preliminary data.</text>
</comment>
<name>A0A443K6R6_9RHOB</name>
<feature type="chain" id="PRO_5018820455" evidence="2">
    <location>
        <begin position="23"/>
        <end position="454"/>
    </location>
</feature>
<keyword evidence="2" id="KW-0472">Membrane</keyword>
<dbReference type="InterPro" id="IPR003423">
    <property type="entry name" value="OMP_efflux"/>
</dbReference>
<protein>
    <submittedName>
        <fullName evidence="3">Efflux transporter outer membrane subunit</fullName>
    </submittedName>
</protein>
<reference evidence="3 4" key="1">
    <citation type="submission" date="2019-01" db="EMBL/GenBank/DDBJ databases">
        <title>Sinorhodobacter populi sp. nov. isolated from the symptomatic bark tissue of Populus euramericana canker.</title>
        <authorList>
            <person name="Xu G."/>
        </authorList>
    </citation>
    <scope>NUCLEOTIDE SEQUENCE [LARGE SCALE GENOMIC DNA]</scope>
    <source>
        <strain evidence="3 4">D19-10-3-21</strain>
    </source>
</reference>
<dbReference type="Proteomes" id="UP000285295">
    <property type="component" value="Unassembled WGS sequence"/>
</dbReference>
<proteinExistence type="inferred from homology"/>
<dbReference type="Gene3D" id="2.20.200.10">
    <property type="entry name" value="Outer membrane efflux proteins (OEP)"/>
    <property type="match status" value="1"/>
</dbReference>
<dbReference type="InterPro" id="IPR006311">
    <property type="entry name" value="TAT_signal"/>
</dbReference>
<keyword evidence="2" id="KW-1134">Transmembrane beta strand</keyword>
<dbReference type="RefSeq" id="WP_128237791.1">
    <property type="nucleotide sequence ID" value="NZ_SAUX01000015.1"/>
</dbReference>
<feature type="signal peptide" evidence="2">
    <location>
        <begin position="1"/>
        <end position="22"/>
    </location>
</feature>
<dbReference type="Pfam" id="PF02321">
    <property type="entry name" value="OEP"/>
    <property type="match status" value="2"/>
</dbReference>
<organism evidence="3 4">
    <name type="scientific">Paenirhodobacter populi</name>
    <dbReference type="NCBI Taxonomy" id="2306993"/>
    <lineage>
        <taxon>Bacteria</taxon>
        <taxon>Pseudomonadati</taxon>
        <taxon>Pseudomonadota</taxon>
        <taxon>Alphaproteobacteria</taxon>
        <taxon>Rhodobacterales</taxon>
        <taxon>Rhodobacter group</taxon>
        <taxon>Paenirhodobacter</taxon>
    </lineage>
</organism>
<accession>A0A443K6R6</accession>
<dbReference type="PANTHER" id="PTHR30203:SF25">
    <property type="entry name" value="OUTER MEMBRANE PROTEIN-RELATED"/>
    <property type="match status" value="1"/>
</dbReference>
<dbReference type="SUPFAM" id="SSF56954">
    <property type="entry name" value="Outer membrane efflux proteins (OEP)"/>
    <property type="match status" value="1"/>
</dbReference>
<keyword evidence="2" id="KW-0564">Palmitate</keyword>
<dbReference type="InterPro" id="IPR010131">
    <property type="entry name" value="MdtP/NodT-like"/>
</dbReference>
<comment type="subcellular location">
    <subcellularLocation>
        <location evidence="2">Cell membrane</location>
        <topology evidence="2">Lipid-anchor</topology>
    </subcellularLocation>
</comment>
<dbReference type="Gene3D" id="1.20.1600.10">
    <property type="entry name" value="Outer membrane efflux proteins (OEP)"/>
    <property type="match status" value="1"/>
</dbReference>
<keyword evidence="2" id="KW-0449">Lipoprotein</keyword>
<gene>
    <name evidence="3" type="ORF">D2T31_13845</name>
</gene>
<sequence length="454" mass="48221">MTQMTIGRRSLLKWSAATLALAGCADVNYDPPAAAVSARFDGAAPVRTENRMWWTSFRDSSLDQLIAAGNARNLSVRQAVEAVNEARAAAEAIGANDLPGVDATAGAQRGNPNGTGTATSSSVGASASWVLDIFGANRNARRAAAAQLDAAYLSADVARLVMESGIANAYVDMRYYQANIALTQRSLESRRRSLDLTRTQFDLGGAARLDVLQAEQLVAEGEAQLPAYEVGFDQALARLATLTGQRIADLRPTLRRGSPQPRPRFSASVGVPAEVVRERPDVNLAERQYAAAAFEVGVAQAAFWPSVSLSGSISPTQVRGGNSITYWAIGPTINLPIFQAGNIANLKGAESRAVQAKLAWEQSVLNAIEEVESGLAAYNRDARNIAAQQRLVSTSSEAVELSRTNFSLGEGTFMNVLDAERSYLSAQQSLSAAERQRAADFIALSVAAAGRSTR</sequence>
<comment type="similarity">
    <text evidence="1 2">Belongs to the outer membrane factor (OMF) (TC 1.B.17) family.</text>
</comment>
<reference evidence="3 4" key="2">
    <citation type="submission" date="2019-01" db="EMBL/GenBank/DDBJ databases">
        <authorList>
            <person name="Li Y."/>
        </authorList>
    </citation>
    <scope>NUCLEOTIDE SEQUENCE [LARGE SCALE GENOMIC DNA]</scope>
    <source>
        <strain evidence="3 4">D19-10-3-21</strain>
    </source>
</reference>
<evidence type="ECO:0000256" key="1">
    <source>
        <dbReference type="ARBA" id="ARBA00007613"/>
    </source>
</evidence>
<keyword evidence="2" id="KW-0812">Transmembrane</keyword>
<evidence type="ECO:0000313" key="4">
    <source>
        <dbReference type="Proteomes" id="UP000285295"/>
    </source>
</evidence>
<evidence type="ECO:0000313" key="3">
    <source>
        <dbReference type="EMBL" id="RWR28435.1"/>
    </source>
</evidence>
<keyword evidence="2" id="KW-0732">Signal</keyword>
<dbReference type="AlphaFoldDB" id="A0A443K6R6"/>
<dbReference type="PROSITE" id="PS51318">
    <property type="entry name" value="TAT"/>
    <property type="match status" value="1"/>
</dbReference>